<accession>A0A9X7CSV7</accession>
<feature type="domain" description="Spore germination GerAC-like C-terminal" evidence="8">
    <location>
        <begin position="224"/>
        <end position="386"/>
    </location>
</feature>
<keyword evidence="7" id="KW-0449">Lipoprotein</keyword>
<keyword evidence="3" id="KW-0309">Germination</keyword>
<comment type="similarity">
    <text evidence="2">Belongs to the GerABKC lipoprotein family.</text>
</comment>
<dbReference type="Proteomes" id="UP000224203">
    <property type="component" value="Unassembled WGS sequence"/>
</dbReference>
<keyword evidence="6" id="KW-0564">Palmitate</keyword>
<evidence type="ECO:0000259" key="9">
    <source>
        <dbReference type="Pfam" id="PF25198"/>
    </source>
</evidence>
<evidence type="ECO:0000313" key="10">
    <source>
        <dbReference type="EMBL" id="PGS83528.1"/>
    </source>
</evidence>
<dbReference type="InterPro" id="IPR038501">
    <property type="entry name" value="Spore_GerAC_C_sf"/>
</dbReference>
<evidence type="ECO:0000256" key="7">
    <source>
        <dbReference type="ARBA" id="ARBA00023288"/>
    </source>
</evidence>
<evidence type="ECO:0000256" key="3">
    <source>
        <dbReference type="ARBA" id="ARBA00022544"/>
    </source>
</evidence>
<keyword evidence="5" id="KW-0472">Membrane</keyword>
<dbReference type="PANTHER" id="PTHR35789">
    <property type="entry name" value="SPORE GERMINATION PROTEIN B3"/>
    <property type="match status" value="1"/>
</dbReference>
<dbReference type="PANTHER" id="PTHR35789:SF1">
    <property type="entry name" value="SPORE GERMINATION PROTEIN B3"/>
    <property type="match status" value="1"/>
</dbReference>
<sequence length="389" mass="44553">MFTCCITFSFLCTKEKRIWDQKLMKKCICMLFCLVLCTGCWDQYLMKDVALVTALALDQDENGRLIATASLPRVPTEKGGISKATEYVISSVANTPRENRIKLHTKISGTYDTAKLLVLLVGDSLAKQDVFSDLDAIYRDPKGALDAKMVLVKGMAQKVMKKVKIKDETFSEYLSRTLQNAENSNILPNENMRSIHSKLLDPGQDFMLPYIQMDSSQSRIEIQGLGMFHHHTYSGKYLTKNQSLLYLLMANQLQKGAQITQKITNNRFITIHVKHVKRRLEIKKQKKGKLNVLLHMDLKVDITEDTEEIAHSKKEKNILDQKLEKTLTRDAKNTIKKMQEANCDALGIGRRLIAMYPHIWKTFDWEEEYPKAKIVPNMNIHITNQGILN</sequence>
<name>A0A9X7CSV7_BACCE</name>
<dbReference type="RefSeq" id="WP_098782214.1">
    <property type="nucleotide sequence ID" value="NZ_NULI01000015.1"/>
</dbReference>
<evidence type="ECO:0000256" key="2">
    <source>
        <dbReference type="ARBA" id="ARBA00007886"/>
    </source>
</evidence>
<dbReference type="EMBL" id="NULI01000015">
    <property type="protein sequence ID" value="PGS83528.1"/>
    <property type="molecule type" value="Genomic_DNA"/>
</dbReference>
<dbReference type="Pfam" id="PF25198">
    <property type="entry name" value="Spore_GerAC_N"/>
    <property type="match status" value="1"/>
</dbReference>
<proteinExistence type="inferred from homology"/>
<protein>
    <recommendedName>
        <fullName evidence="12">Ger(X)C family spore germination protein</fullName>
    </recommendedName>
</protein>
<keyword evidence="4" id="KW-0732">Signal</keyword>
<dbReference type="NCBIfam" id="TIGR02887">
    <property type="entry name" value="spore_ger_x_C"/>
    <property type="match status" value="1"/>
</dbReference>
<evidence type="ECO:0000256" key="1">
    <source>
        <dbReference type="ARBA" id="ARBA00004635"/>
    </source>
</evidence>
<comment type="caution">
    <text evidence="10">The sequence shown here is derived from an EMBL/GenBank/DDBJ whole genome shotgun (WGS) entry which is preliminary data.</text>
</comment>
<dbReference type="InterPro" id="IPR057336">
    <property type="entry name" value="GerAC_N"/>
</dbReference>
<evidence type="ECO:0000259" key="8">
    <source>
        <dbReference type="Pfam" id="PF05504"/>
    </source>
</evidence>
<dbReference type="InterPro" id="IPR008844">
    <property type="entry name" value="Spore_GerAC-like"/>
</dbReference>
<evidence type="ECO:0000313" key="11">
    <source>
        <dbReference type="Proteomes" id="UP000224203"/>
    </source>
</evidence>
<dbReference type="InterPro" id="IPR046953">
    <property type="entry name" value="Spore_GerAC-like_C"/>
</dbReference>
<evidence type="ECO:0000256" key="6">
    <source>
        <dbReference type="ARBA" id="ARBA00023139"/>
    </source>
</evidence>
<feature type="domain" description="Spore germination protein N-terminal" evidence="9">
    <location>
        <begin position="44"/>
        <end position="212"/>
    </location>
</feature>
<evidence type="ECO:0008006" key="12">
    <source>
        <dbReference type="Google" id="ProtNLM"/>
    </source>
</evidence>
<reference evidence="10 11" key="1">
    <citation type="submission" date="2017-09" db="EMBL/GenBank/DDBJ databases">
        <title>Large-scale bioinformatics analysis of Bacillus genomes uncovers conserved roles of natural products in bacterial physiology.</title>
        <authorList>
            <consortium name="Agbiome Team Llc"/>
            <person name="Bleich R.M."/>
            <person name="Grubbs K.J."/>
            <person name="Santa Maria K.C."/>
            <person name="Allen S.E."/>
            <person name="Farag S."/>
            <person name="Shank E.A."/>
            <person name="Bowers A."/>
        </authorList>
    </citation>
    <scope>NUCLEOTIDE SEQUENCE [LARGE SCALE GENOMIC DNA]</scope>
    <source>
        <strain evidence="10 11">AFS041711</strain>
    </source>
</reference>
<organism evidence="10 11">
    <name type="scientific">Bacillus cereus</name>
    <dbReference type="NCBI Taxonomy" id="1396"/>
    <lineage>
        <taxon>Bacteria</taxon>
        <taxon>Bacillati</taxon>
        <taxon>Bacillota</taxon>
        <taxon>Bacilli</taxon>
        <taxon>Bacillales</taxon>
        <taxon>Bacillaceae</taxon>
        <taxon>Bacillus</taxon>
        <taxon>Bacillus cereus group</taxon>
    </lineage>
</organism>
<dbReference type="Gene3D" id="3.30.300.210">
    <property type="entry name" value="Nutrient germinant receptor protein C, domain 3"/>
    <property type="match status" value="1"/>
</dbReference>
<gene>
    <name evidence="10" type="ORF">COC69_02035</name>
</gene>
<comment type="subcellular location">
    <subcellularLocation>
        <location evidence="1">Membrane</location>
        <topology evidence="1">Lipid-anchor</topology>
    </subcellularLocation>
</comment>
<evidence type="ECO:0000256" key="4">
    <source>
        <dbReference type="ARBA" id="ARBA00022729"/>
    </source>
</evidence>
<dbReference type="Pfam" id="PF05504">
    <property type="entry name" value="Spore_GerAC"/>
    <property type="match status" value="1"/>
</dbReference>
<dbReference type="GO" id="GO:0009847">
    <property type="term" value="P:spore germination"/>
    <property type="evidence" value="ECO:0007669"/>
    <property type="project" value="InterPro"/>
</dbReference>
<dbReference type="AlphaFoldDB" id="A0A9X7CSV7"/>
<dbReference type="GO" id="GO:0016020">
    <property type="term" value="C:membrane"/>
    <property type="evidence" value="ECO:0007669"/>
    <property type="project" value="UniProtKB-SubCell"/>
</dbReference>
<evidence type="ECO:0000256" key="5">
    <source>
        <dbReference type="ARBA" id="ARBA00023136"/>
    </source>
</evidence>